<organism evidence="1 2">
    <name type="scientific">Arthrobacter phage Wyborn</name>
    <dbReference type="NCBI Taxonomy" id="3059067"/>
    <lineage>
        <taxon>Viruses</taxon>
        <taxon>Duplodnaviria</taxon>
        <taxon>Heunggongvirae</taxon>
        <taxon>Uroviricota</taxon>
        <taxon>Caudoviricetes</taxon>
        <taxon>Berryhillviridae</taxon>
        <taxon>Sicariusvirus</taxon>
        <taxon>Sicariusvirus wyborn</taxon>
    </lineage>
</organism>
<dbReference type="EMBL" id="OR475274">
    <property type="protein sequence ID" value="WNM67321.1"/>
    <property type="molecule type" value="Genomic_DNA"/>
</dbReference>
<accession>A0AA96GU73</accession>
<sequence>MSITAEIAATIAQHGIVETKDRDKYGRSMTNFHLSDRETNARAIVVLVTLPKGYREKYGKGYIVNNWEKKHFEETSSWEFENRNEAKKFALAELVASFEKKVAAKKMEIEAAAAKF</sequence>
<protein>
    <submittedName>
        <fullName evidence="1">Uncharacterized protein</fullName>
    </submittedName>
</protein>
<evidence type="ECO:0000313" key="2">
    <source>
        <dbReference type="Proteomes" id="UP001303667"/>
    </source>
</evidence>
<proteinExistence type="predicted"/>
<gene>
    <name evidence="1" type="primary">78</name>
    <name evidence="1" type="ORF">SEA_WYBORN_78</name>
</gene>
<dbReference type="Proteomes" id="UP001303667">
    <property type="component" value="Segment"/>
</dbReference>
<evidence type="ECO:0000313" key="1">
    <source>
        <dbReference type="EMBL" id="WNM67321.1"/>
    </source>
</evidence>
<name>A0AA96GU73_9CAUD</name>
<reference evidence="1 2" key="1">
    <citation type="submission" date="2023-08" db="EMBL/GenBank/DDBJ databases">
        <authorList>
            <person name="Beyer A.R."/>
            <person name="Brown C."/>
            <person name="Garland D.S."/>
            <person name="Funderburk A."/>
            <person name="Uzochukwu B."/>
            <person name="Ko C."/>
            <person name="Russell D.A."/>
            <person name="Jacobs-Sera D."/>
            <person name="Hatfull G.F."/>
        </authorList>
    </citation>
    <scope>NUCLEOTIDE SEQUENCE [LARGE SCALE GENOMIC DNA]</scope>
</reference>
<keyword evidence="2" id="KW-1185">Reference proteome</keyword>